<dbReference type="InterPro" id="IPR029787">
    <property type="entry name" value="Nucleotide_cyclase"/>
</dbReference>
<dbReference type="SUPFAM" id="SSF55073">
    <property type="entry name" value="Nucleotide cyclase"/>
    <property type="match status" value="1"/>
</dbReference>
<dbReference type="RefSeq" id="WP_249301899.1">
    <property type="nucleotide sequence ID" value="NZ_CP060634.1"/>
</dbReference>
<proteinExistence type="predicted"/>
<dbReference type="GO" id="GO:0005886">
    <property type="term" value="C:plasma membrane"/>
    <property type="evidence" value="ECO:0007669"/>
    <property type="project" value="TreeGrafter"/>
</dbReference>
<sequence length="329" mass="38395">MTERELIDITKRFWNFYLMEPTPEHFQEILSCCSDSLTIIGTGKHEIYQSLEEAAHALLVNQQQAAQIQFEIVDDWYAFRSLSDSVCLVYGGLWVREKGAAGSPFQINMDTRFSVIFRREENETWKIHHIHQSTPNIDQADHEFYPKTLSQQVKDALQLADEFRYKSELDLMTGLYNHVSFHEKVERYLENSQEATFFLIDLDYFKSVNDTYGHGEGDKVLKRFSRLLQIYSSSSSILGRLGGDEFAVLEPGVQPKKDLEQNLFSFQKQFRELMERYDRCRSLGCTAGICRSGGQTIDFDTLYRNADEALYYAKRHNKGSYFFFEDITR</sequence>
<dbReference type="PANTHER" id="PTHR45138">
    <property type="entry name" value="REGULATORY COMPONENTS OF SENSORY TRANSDUCTION SYSTEM"/>
    <property type="match status" value="1"/>
</dbReference>
<accession>A0A7G9G2R0</accession>
<evidence type="ECO:0000313" key="3">
    <source>
        <dbReference type="Proteomes" id="UP000515823"/>
    </source>
</evidence>
<dbReference type="EMBL" id="CP060634">
    <property type="protein sequence ID" value="QNM05092.1"/>
    <property type="molecule type" value="Genomic_DNA"/>
</dbReference>
<dbReference type="Proteomes" id="UP000515823">
    <property type="component" value="Chromosome"/>
</dbReference>
<dbReference type="SMART" id="SM00267">
    <property type="entry name" value="GGDEF"/>
    <property type="match status" value="1"/>
</dbReference>
<dbReference type="PANTHER" id="PTHR45138:SF9">
    <property type="entry name" value="DIGUANYLATE CYCLASE DGCM-RELATED"/>
    <property type="match status" value="1"/>
</dbReference>
<organism evidence="2 3">
    <name type="scientific">Qiania dongpingensis</name>
    <dbReference type="NCBI Taxonomy" id="2763669"/>
    <lineage>
        <taxon>Bacteria</taxon>
        <taxon>Bacillati</taxon>
        <taxon>Bacillota</taxon>
        <taxon>Clostridia</taxon>
        <taxon>Lachnospirales</taxon>
        <taxon>Lachnospiraceae</taxon>
        <taxon>Qiania</taxon>
    </lineage>
</organism>
<dbReference type="InterPro" id="IPR050469">
    <property type="entry name" value="Diguanylate_Cyclase"/>
</dbReference>
<keyword evidence="3" id="KW-1185">Reference proteome</keyword>
<dbReference type="SUPFAM" id="SSF54427">
    <property type="entry name" value="NTF2-like"/>
    <property type="match status" value="1"/>
</dbReference>
<dbReference type="Gene3D" id="3.10.450.50">
    <property type="match status" value="1"/>
</dbReference>
<dbReference type="InterPro" id="IPR037401">
    <property type="entry name" value="SnoaL-like"/>
</dbReference>
<dbReference type="GO" id="GO:0052621">
    <property type="term" value="F:diguanylate cyclase activity"/>
    <property type="evidence" value="ECO:0007669"/>
    <property type="project" value="TreeGrafter"/>
</dbReference>
<dbReference type="InterPro" id="IPR000160">
    <property type="entry name" value="GGDEF_dom"/>
</dbReference>
<dbReference type="GO" id="GO:1902201">
    <property type="term" value="P:negative regulation of bacterial-type flagellum-dependent cell motility"/>
    <property type="evidence" value="ECO:0007669"/>
    <property type="project" value="TreeGrafter"/>
</dbReference>
<protein>
    <submittedName>
        <fullName evidence="2">Diguanylate cyclase</fullName>
    </submittedName>
</protein>
<evidence type="ECO:0000259" key="1">
    <source>
        <dbReference type="PROSITE" id="PS50887"/>
    </source>
</evidence>
<dbReference type="Pfam" id="PF13474">
    <property type="entry name" value="SnoaL_3"/>
    <property type="match status" value="1"/>
</dbReference>
<dbReference type="CDD" id="cd01949">
    <property type="entry name" value="GGDEF"/>
    <property type="match status" value="1"/>
</dbReference>
<feature type="domain" description="GGDEF" evidence="1">
    <location>
        <begin position="193"/>
        <end position="326"/>
    </location>
</feature>
<dbReference type="PROSITE" id="PS50887">
    <property type="entry name" value="GGDEF"/>
    <property type="match status" value="1"/>
</dbReference>
<dbReference type="InterPro" id="IPR043128">
    <property type="entry name" value="Rev_trsase/Diguanyl_cyclase"/>
</dbReference>
<dbReference type="GO" id="GO:0043709">
    <property type="term" value="P:cell adhesion involved in single-species biofilm formation"/>
    <property type="evidence" value="ECO:0007669"/>
    <property type="project" value="TreeGrafter"/>
</dbReference>
<dbReference type="NCBIfam" id="TIGR00254">
    <property type="entry name" value="GGDEF"/>
    <property type="match status" value="1"/>
</dbReference>
<dbReference type="AlphaFoldDB" id="A0A7G9G2R0"/>
<gene>
    <name evidence="2" type="ORF">H9Q78_11650</name>
</gene>
<dbReference type="InterPro" id="IPR032710">
    <property type="entry name" value="NTF2-like_dom_sf"/>
</dbReference>
<name>A0A7G9G2R0_9FIRM</name>
<reference evidence="2 3" key="1">
    <citation type="submission" date="2020-08" db="EMBL/GenBank/DDBJ databases">
        <authorList>
            <person name="Liu C."/>
            <person name="Sun Q."/>
        </authorList>
    </citation>
    <scope>NUCLEOTIDE SEQUENCE [LARGE SCALE GENOMIC DNA]</scope>
    <source>
        <strain evidence="2 3">NSJ-38</strain>
    </source>
</reference>
<dbReference type="KEGG" id="qdo:H9Q78_11650"/>
<dbReference type="Pfam" id="PF00990">
    <property type="entry name" value="GGDEF"/>
    <property type="match status" value="1"/>
</dbReference>
<evidence type="ECO:0000313" key="2">
    <source>
        <dbReference type="EMBL" id="QNM05092.1"/>
    </source>
</evidence>
<dbReference type="Gene3D" id="3.30.70.270">
    <property type="match status" value="1"/>
</dbReference>